<dbReference type="PANTHER" id="PTHR47765">
    <property type="entry name" value="3'-5' EXONUCLEASE DOMAIN-CONTAINING PROTEIN"/>
    <property type="match status" value="1"/>
</dbReference>
<dbReference type="Pfam" id="PF01612">
    <property type="entry name" value="DNA_pol_A_exo1"/>
    <property type="match status" value="1"/>
</dbReference>
<evidence type="ECO:0000259" key="1">
    <source>
        <dbReference type="SMART" id="SM00474"/>
    </source>
</evidence>
<sequence>MNKMDLNELVSKNQSIKIVPSVEDSLRNIGLNVDLDENSSIWFKQLKTAWRTWKKSPTIENSIEIFFQSVLDPYRVALVFVIKCEECKDCKPKSLPFYIVETLQKWSVTSRSLPEESVKLPAFHIAIQQRNQHFLNLVVKTYQISAIKETILPIVKDMIQNDNCKQASQIVMAMELFEDIPVENLLFPLILQDKTSMIDEYLSECPNQVQPLLVFLDKLLDKNFRTRDFVQKYIEDNKICHVKYDKIHYKPLGKLVARLCNKFNIPIETCKNLSKNRTTGGLKYLIHQKYQEHNVSSSVWEDLVKDSLNQNADSALEFIDMLVDYDRNEALKWASYLNIAKNKLPLALRNMSLQEAPEENWETDLNVPHDYYKFSLLPEQIVIIDTGEKFYDLMVSTLATCNVVSIDCEWKPSFGATQSQVALVQVATHNNVYLIDALLLNKQQYISFWYTFNKSFLDNAEIVKLGFGLEQDLKEIKASVNGLGNIKVKGEGLLDLGLLWRSLLNNGLILPGNSDNGGNSLSSLVQSCFGLPLEKSEQCSNWELRPLRDTQILYAALDAYVLVEIYEFLQNLCQKQGINFDEICNDVMLERKKKTSKKTKVIERIQSYVHNIQTKSVQDVKLLVDFSLSNLMPYLRYCGIDTVAMEPTMLWCDTIKLAISEDRLILIVKLKCSPTLNFPQSSILDVGKGSVKEHLQKVLTNFNICIMQNNLLTFCMKCNSKDLKKLDSTEVLHLCDSYKATTNTETPVTRYVTDDYDDEEANYDNFLSDSDYDDDIYQIQPVKQTHQSNCKTSKGVPIEINDVQKLSETNKPVFVCEDCGNLYWEGDELLKSVSDTVYKLINLTIW</sequence>
<dbReference type="Gene3D" id="3.30.420.10">
    <property type="entry name" value="Ribonuclease H-like superfamily/Ribonuclease H"/>
    <property type="match status" value="1"/>
</dbReference>
<dbReference type="FunCoup" id="A0A6J1WPT4">
    <property type="interactions" value="503"/>
</dbReference>
<dbReference type="SMART" id="SM00474">
    <property type="entry name" value="35EXOc"/>
    <property type="match status" value="1"/>
</dbReference>
<dbReference type="GO" id="GO:0003676">
    <property type="term" value="F:nucleic acid binding"/>
    <property type="evidence" value="ECO:0007669"/>
    <property type="project" value="InterPro"/>
</dbReference>
<dbReference type="PANTHER" id="PTHR47765:SF2">
    <property type="entry name" value="EXONUCLEASE MUT-7 HOMOLOG"/>
    <property type="match status" value="1"/>
</dbReference>
<dbReference type="GO" id="GO:0006139">
    <property type="term" value="P:nucleobase-containing compound metabolic process"/>
    <property type="evidence" value="ECO:0007669"/>
    <property type="project" value="InterPro"/>
</dbReference>
<dbReference type="GeneID" id="113517019"/>
<dbReference type="InParanoid" id="A0A6J1WPT4"/>
<keyword evidence="3" id="KW-0540">Nuclease</keyword>
<keyword evidence="2" id="KW-1185">Reference proteome</keyword>
<proteinExistence type="predicted"/>
<feature type="domain" description="3'-5' exonuclease" evidence="1">
    <location>
        <begin position="382"/>
        <end position="574"/>
    </location>
</feature>
<dbReference type="InterPro" id="IPR012337">
    <property type="entry name" value="RNaseH-like_sf"/>
</dbReference>
<name>A0A6J1WPT4_GALME</name>
<dbReference type="GO" id="GO:0008408">
    <property type="term" value="F:3'-5' exonuclease activity"/>
    <property type="evidence" value="ECO:0007669"/>
    <property type="project" value="InterPro"/>
</dbReference>
<dbReference type="InterPro" id="IPR002782">
    <property type="entry name" value="Mut7-C_RNAse_dom"/>
</dbReference>
<dbReference type="InterPro" id="IPR036397">
    <property type="entry name" value="RNaseH_sf"/>
</dbReference>
<dbReference type="Pfam" id="PF01927">
    <property type="entry name" value="Mut7-C"/>
    <property type="match status" value="1"/>
</dbReference>
<evidence type="ECO:0000313" key="2">
    <source>
        <dbReference type="Proteomes" id="UP001652740"/>
    </source>
</evidence>
<dbReference type="SUPFAM" id="SSF53098">
    <property type="entry name" value="Ribonuclease H-like"/>
    <property type="match status" value="1"/>
</dbReference>
<gene>
    <name evidence="3" type="primary">LOC113517019</name>
</gene>
<keyword evidence="3" id="KW-0269">Exonuclease</keyword>
<dbReference type="InterPro" id="IPR002562">
    <property type="entry name" value="3'-5'_exonuclease_dom"/>
</dbReference>
<dbReference type="InterPro" id="IPR052408">
    <property type="entry name" value="Exonuclease_MUT-7-like"/>
</dbReference>
<keyword evidence="3" id="KW-0378">Hydrolase</keyword>
<dbReference type="RefSeq" id="XP_026757336.2">
    <property type="nucleotide sequence ID" value="XM_026901535.3"/>
</dbReference>
<dbReference type="KEGG" id="gmw:113517019"/>
<organism evidence="2 3">
    <name type="scientific">Galleria mellonella</name>
    <name type="common">Greater wax moth</name>
    <dbReference type="NCBI Taxonomy" id="7137"/>
    <lineage>
        <taxon>Eukaryota</taxon>
        <taxon>Metazoa</taxon>
        <taxon>Ecdysozoa</taxon>
        <taxon>Arthropoda</taxon>
        <taxon>Hexapoda</taxon>
        <taxon>Insecta</taxon>
        <taxon>Pterygota</taxon>
        <taxon>Neoptera</taxon>
        <taxon>Endopterygota</taxon>
        <taxon>Lepidoptera</taxon>
        <taxon>Glossata</taxon>
        <taxon>Ditrysia</taxon>
        <taxon>Pyraloidea</taxon>
        <taxon>Pyralidae</taxon>
        <taxon>Galleriinae</taxon>
        <taxon>Galleria</taxon>
    </lineage>
</organism>
<evidence type="ECO:0000313" key="3">
    <source>
        <dbReference type="RefSeq" id="XP_026757336.2"/>
    </source>
</evidence>
<protein>
    <submittedName>
        <fullName evidence="3">Exonuclease mut-7 homolog</fullName>
    </submittedName>
</protein>
<accession>A0A6J1WPT4</accession>
<dbReference type="AlphaFoldDB" id="A0A6J1WPT4"/>
<dbReference type="Proteomes" id="UP001652740">
    <property type="component" value="Unplaced"/>
</dbReference>
<reference evidence="3" key="1">
    <citation type="submission" date="2025-08" db="UniProtKB">
        <authorList>
            <consortium name="RefSeq"/>
        </authorList>
    </citation>
    <scope>IDENTIFICATION</scope>
    <source>
        <tissue evidence="3">Whole larvae</tissue>
    </source>
</reference>